<comment type="caution">
    <text evidence="5">The sequence shown here is derived from an EMBL/GenBank/DDBJ whole genome shotgun (WGS) entry which is preliminary data.</text>
</comment>
<keyword evidence="2 3" id="KW-0040">ANK repeat</keyword>
<keyword evidence="6" id="KW-1185">Reference proteome</keyword>
<dbReference type="SUPFAM" id="SSF48403">
    <property type="entry name" value="Ankyrin repeat"/>
    <property type="match status" value="1"/>
</dbReference>
<gene>
    <name evidence="5" type="ORF">C7212DRAFT_362864</name>
</gene>
<dbReference type="CDD" id="cd09917">
    <property type="entry name" value="F-box_SF"/>
    <property type="match status" value="1"/>
</dbReference>
<sequence>MSLSSIPSEVLLMIAERLSPPDMSHLVRTSRYFRCAYLGFARLLALMELILCYMMHGDSEVDLVDRKGRTALHLAALYGARQLSKRFLEHPDIALSISDGYGDTPLHVAVGRQCKRTTHALLEAGADAVHHDGDGATPLLRAIMDQSAEMVKLLLAYPPVCVNTPWASPGRPGMAGMAGIPPLHTAIALADDKLVNMLLAHPGLDINMRTRASVILQLANEDLVLPEYCSAIRLASTVQQGAPLPVISIVYTAHTHFHPLDLRSRDPLQPVPAPYENISPGTCTFHNITDLAPP</sequence>
<dbReference type="OrthoDB" id="21416at2759"/>
<evidence type="ECO:0000259" key="4">
    <source>
        <dbReference type="PROSITE" id="PS50181"/>
    </source>
</evidence>
<accession>A0A317SS19</accession>
<dbReference type="InterPro" id="IPR036770">
    <property type="entry name" value="Ankyrin_rpt-contain_sf"/>
</dbReference>
<evidence type="ECO:0000256" key="1">
    <source>
        <dbReference type="ARBA" id="ARBA00022737"/>
    </source>
</evidence>
<dbReference type="SMART" id="SM00248">
    <property type="entry name" value="ANK"/>
    <property type="match status" value="4"/>
</dbReference>
<evidence type="ECO:0000313" key="6">
    <source>
        <dbReference type="Proteomes" id="UP000246991"/>
    </source>
</evidence>
<evidence type="ECO:0000313" key="5">
    <source>
        <dbReference type="EMBL" id="PWW77242.1"/>
    </source>
</evidence>
<feature type="domain" description="F-box" evidence="4">
    <location>
        <begin position="1"/>
        <end position="34"/>
    </location>
</feature>
<feature type="repeat" description="ANK" evidence="3">
    <location>
        <begin position="101"/>
        <end position="133"/>
    </location>
</feature>
<dbReference type="Gene3D" id="1.25.40.20">
    <property type="entry name" value="Ankyrin repeat-containing domain"/>
    <property type="match status" value="1"/>
</dbReference>
<protein>
    <submittedName>
        <fullName evidence="5">Ankyrin</fullName>
    </submittedName>
</protein>
<dbReference type="PROSITE" id="PS50297">
    <property type="entry name" value="ANK_REP_REGION"/>
    <property type="match status" value="1"/>
</dbReference>
<dbReference type="PROSITE" id="PS50088">
    <property type="entry name" value="ANK_REPEAT"/>
    <property type="match status" value="1"/>
</dbReference>
<evidence type="ECO:0000256" key="3">
    <source>
        <dbReference type="PROSITE-ProRule" id="PRU00023"/>
    </source>
</evidence>
<dbReference type="PROSITE" id="PS50181">
    <property type="entry name" value="FBOX"/>
    <property type="match status" value="1"/>
</dbReference>
<evidence type="ECO:0000256" key="2">
    <source>
        <dbReference type="ARBA" id="ARBA00023043"/>
    </source>
</evidence>
<dbReference type="InterPro" id="IPR001810">
    <property type="entry name" value="F-box_dom"/>
</dbReference>
<keyword evidence="1" id="KW-0677">Repeat</keyword>
<dbReference type="PANTHER" id="PTHR24198">
    <property type="entry name" value="ANKYRIN REPEAT AND PROTEIN KINASE DOMAIN-CONTAINING PROTEIN"/>
    <property type="match status" value="1"/>
</dbReference>
<proteinExistence type="predicted"/>
<organism evidence="5 6">
    <name type="scientific">Tuber magnatum</name>
    <name type="common">white Piedmont truffle</name>
    <dbReference type="NCBI Taxonomy" id="42249"/>
    <lineage>
        <taxon>Eukaryota</taxon>
        <taxon>Fungi</taxon>
        <taxon>Dikarya</taxon>
        <taxon>Ascomycota</taxon>
        <taxon>Pezizomycotina</taxon>
        <taxon>Pezizomycetes</taxon>
        <taxon>Pezizales</taxon>
        <taxon>Tuberaceae</taxon>
        <taxon>Tuber</taxon>
    </lineage>
</organism>
<dbReference type="InterPro" id="IPR036047">
    <property type="entry name" value="F-box-like_dom_sf"/>
</dbReference>
<dbReference type="EMBL" id="PYWC01000025">
    <property type="protein sequence ID" value="PWW77242.1"/>
    <property type="molecule type" value="Genomic_DNA"/>
</dbReference>
<dbReference type="InterPro" id="IPR002110">
    <property type="entry name" value="Ankyrin_rpt"/>
</dbReference>
<name>A0A317SS19_9PEZI</name>
<dbReference type="PANTHER" id="PTHR24198:SF165">
    <property type="entry name" value="ANKYRIN REPEAT-CONTAINING PROTEIN-RELATED"/>
    <property type="match status" value="1"/>
</dbReference>
<reference evidence="5 6" key="1">
    <citation type="submission" date="2018-03" db="EMBL/GenBank/DDBJ databases">
        <title>Genomes of Pezizomycetes fungi and the evolution of truffles.</title>
        <authorList>
            <person name="Murat C."/>
            <person name="Payen T."/>
            <person name="Noel B."/>
            <person name="Kuo A."/>
            <person name="Martin F.M."/>
        </authorList>
    </citation>
    <scope>NUCLEOTIDE SEQUENCE [LARGE SCALE GENOMIC DNA]</scope>
    <source>
        <strain evidence="5">091103-1</strain>
    </source>
</reference>
<dbReference type="STRING" id="42249.A0A317SS19"/>
<dbReference type="SUPFAM" id="SSF81383">
    <property type="entry name" value="F-box domain"/>
    <property type="match status" value="1"/>
</dbReference>
<dbReference type="Pfam" id="PF12796">
    <property type="entry name" value="Ank_2"/>
    <property type="match status" value="1"/>
</dbReference>
<dbReference type="Proteomes" id="UP000246991">
    <property type="component" value="Unassembled WGS sequence"/>
</dbReference>
<dbReference type="AlphaFoldDB" id="A0A317SS19"/>